<organism evidence="3 4">
    <name type="scientific">Coccidioides immitis H538.4</name>
    <dbReference type="NCBI Taxonomy" id="396776"/>
    <lineage>
        <taxon>Eukaryota</taxon>
        <taxon>Fungi</taxon>
        <taxon>Dikarya</taxon>
        <taxon>Ascomycota</taxon>
        <taxon>Pezizomycotina</taxon>
        <taxon>Eurotiomycetes</taxon>
        <taxon>Eurotiomycetidae</taxon>
        <taxon>Onygenales</taxon>
        <taxon>Onygenaceae</taxon>
        <taxon>Coccidioides</taxon>
    </lineage>
</organism>
<feature type="region of interest" description="Disordered" evidence="1">
    <location>
        <begin position="48"/>
        <end position="71"/>
    </location>
</feature>
<feature type="chain" id="PRO_5005308304" description="Secreted protein" evidence="2">
    <location>
        <begin position="33"/>
        <end position="119"/>
    </location>
</feature>
<reference evidence="4" key="1">
    <citation type="journal article" date="2010" name="Genome Res.">
        <title>Population genomic sequencing of Coccidioides fungi reveals recent hybridization and transposon control.</title>
        <authorList>
            <person name="Neafsey D.E."/>
            <person name="Barker B.M."/>
            <person name="Sharpton T.J."/>
            <person name="Stajich J.E."/>
            <person name="Park D.J."/>
            <person name="Whiston E."/>
            <person name="Hung C.-Y."/>
            <person name="McMahan C."/>
            <person name="White J."/>
            <person name="Sykes S."/>
            <person name="Heiman D."/>
            <person name="Young S."/>
            <person name="Zeng Q."/>
            <person name="Abouelleil A."/>
            <person name="Aftuck L."/>
            <person name="Bessette D."/>
            <person name="Brown A."/>
            <person name="FitzGerald M."/>
            <person name="Lui A."/>
            <person name="Macdonald J.P."/>
            <person name="Priest M."/>
            <person name="Orbach M.J."/>
            <person name="Galgiani J.N."/>
            <person name="Kirkland T.N."/>
            <person name="Cole G.T."/>
            <person name="Birren B.W."/>
            <person name="Henn M.R."/>
            <person name="Taylor J.W."/>
            <person name="Rounsley S.D."/>
        </authorList>
    </citation>
    <scope>NUCLEOTIDE SEQUENCE [LARGE SCALE GENOMIC DNA]</scope>
    <source>
        <strain evidence="4">H538.4</strain>
    </source>
</reference>
<dbReference type="EMBL" id="DS017021">
    <property type="protein sequence ID" value="KMU90342.1"/>
    <property type="molecule type" value="Genomic_DNA"/>
</dbReference>
<evidence type="ECO:0008006" key="5">
    <source>
        <dbReference type="Google" id="ProtNLM"/>
    </source>
</evidence>
<accession>A0A0J8RZS5</accession>
<dbReference type="Proteomes" id="UP000054563">
    <property type="component" value="Unassembled WGS sequence"/>
</dbReference>
<sequence length="119" mass="13294">MENLRMLIRGRRKVRLCLTLVLELLAKRSISSSPPGLSFSARRKCDGDCGSSGSPHLWRCERSQDDDDDDDDDDACLAYFSLFSPSPAFWVMLRMSEPGSFSARHMVFSGPAPSEGDFK</sequence>
<evidence type="ECO:0000256" key="2">
    <source>
        <dbReference type="SAM" id="SignalP"/>
    </source>
</evidence>
<proteinExistence type="predicted"/>
<evidence type="ECO:0000256" key="1">
    <source>
        <dbReference type="SAM" id="MobiDB-lite"/>
    </source>
</evidence>
<evidence type="ECO:0000313" key="3">
    <source>
        <dbReference type="EMBL" id="KMU90342.1"/>
    </source>
</evidence>
<dbReference type="VEuPathDB" id="FungiDB:CIHG_08151"/>
<gene>
    <name evidence="3" type="ORF">CIHG_08151</name>
</gene>
<evidence type="ECO:0000313" key="4">
    <source>
        <dbReference type="Proteomes" id="UP000054563"/>
    </source>
</evidence>
<protein>
    <recommendedName>
        <fullName evidence="5">Secreted protein</fullName>
    </recommendedName>
</protein>
<name>A0A0J8RZS5_COCIT</name>
<feature type="signal peptide" evidence="2">
    <location>
        <begin position="1"/>
        <end position="32"/>
    </location>
</feature>
<dbReference type="AlphaFoldDB" id="A0A0J8RZS5"/>
<keyword evidence="2" id="KW-0732">Signal</keyword>